<evidence type="ECO:0000313" key="1">
    <source>
        <dbReference type="EMBL" id="RQG90757.1"/>
    </source>
</evidence>
<name>A0A3N6LQY9_NATCH</name>
<organism evidence="1 2">
    <name type="scientific">Natrarchaeobius chitinivorans</name>
    <dbReference type="NCBI Taxonomy" id="1679083"/>
    <lineage>
        <taxon>Archaea</taxon>
        <taxon>Methanobacteriati</taxon>
        <taxon>Methanobacteriota</taxon>
        <taxon>Stenosarchaea group</taxon>
        <taxon>Halobacteria</taxon>
        <taxon>Halobacteriales</taxon>
        <taxon>Natrialbaceae</taxon>
        <taxon>Natrarchaeobius</taxon>
    </lineage>
</organism>
<evidence type="ECO:0000313" key="2">
    <source>
        <dbReference type="Proteomes" id="UP000282323"/>
    </source>
</evidence>
<gene>
    <name evidence="1" type="ORF">EA473_20110</name>
</gene>
<protein>
    <submittedName>
        <fullName evidence="1">Uncharacterized protein</fullName>
    </submittedName>
</protein>
<comment type="caution">
    <text evidence="1">The sequence shown here is derived from an EMBL/GenBank/DDBJ whole genome shotgun (WGS) entry which is preliminary data.</text>
</comment>
<dbReference type="Proteomes" id="UP000282323">
    <property type="component" value="Unassembled WGS sequence"/>
</dbReference>
<keyword evidence="2" id="KW-1185">Reference proteome</keyword>
<dbReference type="AlphaFoldDB" id="A0A3N6LQY9"/>
<sequence length="243" mass="26922">MNILSHNSAHGKNPALKTLQDVDITTIPPKIINRTEDNAPPETLVYAHGPESQLKSTLQDCFRYLVEHDILVIDSSITDVVDYLAEEHTTHVVILPGRVGVYIDPASDRGCFARLLDDMAALDTATELVTAHPYSLWSDLSEAGRTIETAQDHGWDIIFAGSIEERDDSSISGEIHTGRPPLGFRTDDSGKLARADNYNQVCSTLSYVANGSKSKRIAARELDCSRRTITRAIEDRSELYRLE</sequence>
<proteinExistence type="predicted"/>
<dbReference type="EMBL" id="REGA01000024">
    <property type="protein sequence ID" value="RQG90757.1"/>
    <property type="molecule type" value="Genomic_DNA"/>
</dbReference>
<accession>A0A3N6LQY9</accession>
<reference evidence="1 2" key="1">
    <citation type="submission" date="2018-10" db="EMBL/GenBank/DDBJ databases">
        <title>Natrarchaeobius chitinivorans gen. nov., sp. nov., and Natrarchaeobius haloalkaliphilus sp. nov., alkaliphilic, chitin-utilizing haloarchaea from hypersaline alkaline lakes.</title>
        <authorList>
            <person name="Sorokin D.Y."/>
            <person name="Elcheninov A.G."/>
            <person name="Kostrikina N.A."/>
            <person name="Bale N.J."/>
            <person name="Sinninghe Damste J.S."/>
            <person name="Khijniak T.V."/>
            <person name="Kublanov I.V."/>
            <person name="Toshchakov S.V."/>
        </authorList>
    </citation>
    <scope>NUCLEOTIDE SEQUENCE [LARGE SCALE GENOMIC DNA]</scope>
    <source>
        <strain evidence="1 2">AArcht4T</strain>
    </source>
</reference>